<name>A0A811URG5_CERCA</name>
<keyword evidence="1" id="KW-0732">Signal</keyword>
<comment type="caution">
    <text evidence="2">The sequence shown here is derived from an EMBL/GenBank/DDBJ whole genome shotgun (WGS) entry which is preliminary data.</text>
</comment>
<gene>
    <name evidence="2" type="ORF">CCAP1982_LOCUS9801</name>
</gene>
<evidence type="ECO:0000256" key="1">
    <source>
        <dbReference type="SAM" id="SignalP"/>
    </source>
</evidence>
<protein>
    <submittedName>
        <fullName evidence="2">(Mediterranean fruit fly) hypothetical protein</fullName>
    </submittedName>
</protein>
<feature type="signal peptide" evidence="1">
    <location>
        <begin position="1"/>
        <end position="27"/>
    </location>
</feature>
<accession>A0A811URG5</accession>
<evidence type="ECO:0000313" key="3">
    <source>
        <dbReference type="Proteomes" id="UP000606786"/>
    </source>
</evidence>
<dbReference type="EMBL" id="CAJHJT010000023">
    <property type="protein sequence ID" value="CAD7001304.1"/>
    <property type="molecule type" value="Genomic_DNA"/>
</dbReference>
<evidence type="ECO:0000313" key="2">
    <source>
        <dbReference type="EMBL" id="CAD7001304.1"/>
    </source>
</evidence>
<sequence length="108" mass="12471">MAEKCHVTNNWVEALLLVLLGFRSSWRDDLKATPAEMAVFLRNDAVPAIECREKFFKININRKNANGSIDQLKSAFVAKDNQTLLGQGTQCTEYHKKSRRRVRFRFPT</sequence>
<reference evidence="2" key="1">
    <citation type="submission" date="2020-11" db="EMBL/GenBank/DDBJ databases">
        <authorList>
            <person name="Whitehead M."/>
        </authorList>
    </citation>
    <scope>NUCLEOTIDE SEQUENCE</scope>
    <source>
        <strain evidence="2">EGII</strain>
    </source>
</reference>
<dbReference type="Proteomes" id="UP000606786">
    <property type="component" value="Unassembled WGS sequence"/>
</dbReference>
<feature type="chain" id="PRO_5032847670" evidence="1">
    <location>
        <begin position="28"/>
        <end position="108"/>
    </location>
</feature>
<keyword evidence="3" id="KW-1185">Reference proteome</keyword>
<dbReference type="AlphaFoldDB" id="A0A811URG5"/>
<proteinExistence type="predicted"/>
<organism evidence="2 3">
    <name type="scientific">Ceratitis capitata</name>
    <name type="common">Mediterranean fruit fly</name>
    <name type="synonym">Tephritis capitata</name>
    <dbReference type="NCBI Taxonomy" id="7213"/>
    <lineage>
        <taxon>Eukaryota</taxon>
        <taxon>Metazoa</taxon>
        <taxon>Ecdysozoa</taxon>
        <taxon>Arthropoda</taxon>
        <taxon>Hexapoda</taxon>
        <taxon>Insecta</taxon>
        <taxon>Pterygota</taxon>
        <taxon>Neoptera</taxon>
        <taxon>Endopterygota</taxon>
        <taxon>Diptera</taxon>
        <taxon>Brachycera</taxon>
        <taxon>Muscomorpha</taxon>
        <taxon>Tephritoidea</taxon>
        <taxon>Tephritidae</taxon>
        <taxon>Ceratitis</taxon>
        <taxon>Ceratitis</taxon>
    </lineage>
</organism>